<dbReference type="EMBL" id="DF143212">
    <property type="protein sequence ID" value="GAA51891.1"/>
    <property type="molecule type" value="Genomic_DNA"/>
</dbReference>
<reference evidence="2" key="1">
    <citation type="journal article" date="2011" name="Genome Biol.">
        <title>The draft genome of the carcinogenic human liver fluke Clonorchis sinensis.</title>
        <authorList>
            <person name="Wang X."/>
            <person name="Chen W."/>
            <person name="Huang Y."/>
            <person name="Sun J."/>
            <person name="Men J."/>
            <person name="Liu H."/>
            <person name="Luo F."/>
            <person name="Guo L."/>
            <person name="Lv X."/>
            <person name="Deng C."/>
            <person name="Zhou C."/>
            <person name="Fan Y."/>
            <person name="Li X."/>
            <person name="Huang L."/>
            <person name="Hu Y."/>
            <person name="Liang C."/>
            <person name="Hu X."/>
            <person name="Xu J."/>
            <person name="Yu X."/>
        </authorList>
    </citation>
    <scope>NUCLEOTIDE SEQUENCE [LARGE SCALE GENOMIC DNA]</scope>
    <source>
        <strain evidence="2">Henan</strain>
    </source>
</reference>
<gene>
    <name evidence="2" type="ORF">CLF_106971</name>
</gene>
<dbReference type="SUPFAM" id="SSF48726">
    <property type="entry name" value="Immunoglobulin"/>
    <property type="match status" value="1"/>
</dbReference>
<dbReference type="Gene3D" id="2.60.40.10">
    <property type="entry name" value="Immunoglobulins"/>
    <property type="match status" value="1"/>
</dbReference>
<proteinExistence type="predicted"/>
<dbReference type="AlphaFoldDB" id="G7YG08"/>
<evidence type="ECO:0000313" key="2">
    <source>
        <dbReference type="EMBL" id="GAA51891.1"/>
    </source>
</evidence>
<evidence type="ECO:0000256" key="1">
    <source>
        <dbReference type="SAM" id="MobiDB-lite"/>
    </source>
</evidence>
<evidence type="ECO:0000313" key="3">
    <source>
        <dbReference type="Proteomes" id="UP000008909"/>
    </source>
</evidence>
<accession>G7YG08</accession>
<keyword evidence="3" id="KW-1185">Reference proteome</keyword>
<evidence type="ECO:0008006" key="4">
    <source>
        <dbReference type="Google" id="ProtNLM"/>
    </source>
</evidence>
<dbReference type="InterPro" id="IPR036179">
    <property type="entry name" value="Ig-like_dom_sf"/>
</dbReference>
<feature type="region of interest" description="Disordered" evidence="1">
    <location>
        <begin position="644"/>
        <end position="673"/>
    </location>
</feature>
<organism evidence="2 3">
    <name type="scientific">Clonorchis sinensis</name>
    <name type="common">Chinese liver fluke</name>
    <dbReference type="NCBI Taxonomy" id="79923"/>
    <lineage>
        <taxon>Eukaryota</taxon>
        <taxon>Metazoa</taxon>
        <taxon>Spiralia</taxon>
        <taxon>Lophotrochozoa</taxon>
        <taxon>Platyhelminthes</taxon>
        <taxon>Trematoda</taxon>
        <taxon>Digenea</taxon>
        <taxon>Opisthorchiida</taxon>
        <taxon>Opisthorchiata</taxon>
        <taxon>Opisthorchiidae</taxon>
        <taxon>Clonorchis</taxon>
    </lineage>
</organism>
<reference key="2">
    <citation type="submission" date="2011-10" db="EMBL/GenBank/DDBJ databases">
        <title>The genome and transcriptome sequence of Clonorchis sinensis provide insights into the carcinogenic liver fluke.</title>
        <authorList>
            <person name="Wang X."/>
            <person name="Huang Y."/>
            <person name="Chen W."/>
            <person name="Liu H."/>
            <person name="Guo L."/>
            <person name="Chen Y."/>
            <person name="Luo F."/>
            <person name="Zhou W."/>
            <person name="Sun J."/>
            <person name="Mao Q."/>
            <person name="Liang P."/>
            <person name="Zhou C."/>
            <person name="Tian Y."/>
            <person name="Men J."/>
            <person name="Lv X."/>
            <person name="Huang L."/>
            <person name="Zhou J."/>
            <person name="Hu Y."/>
            <person name="Li R."/>
            <person name="Zhang F."/>
            <person name="Lei H."/>
            <person name="Li X."/>
            <person name="Hu X."/>
            <person name="Liang C."/>
            <person name="Xu J."/>
            <person name="Wu Z."/>
            <person name="Yu X."/>
        </authorList>
    </citation>
    <scope>NUCLEOTIDE SEQUENCE</scope>
    <source>
        <strain>Henan</strain>
    </source>
</reference>
<name>G7YG08_CLOSI</name>
<dbReference type="InterPro" id="IPR013783">
    <property type="entry name" value="Ig-like_fold"/>
</dbReference>
<dbReference type="Proteomes" id="UP000008909">
    <property type="component" value="Unassembled WGS sequence"/>
</dbReference>
<protein>
    <recommendedName>
        <fullName evidence="4">Ig-like domain-containing protein</fullName>
    </recommendedName>
</protein>
<sequence>MPHATPIHQASDKRVNSCYLFVPLLSICLGTHKSVHLTLSNVEEFLIFHDYSTDPLCTRILNIRLAETLRVRPPDGPREELNRFRAVEEFSATLRLYIYRDITEIAPTETWGSVVQHIQLLQNIINKRFGWILSDMPSQNGPRELRYCQVAQIYTEAVGFSRNLSKLQLAKLQLSDAGNYTCLAENLNGHIRKSVQLVDRQAGSGEYDVTSVLTVHINKLPFKPFRNRKILLFSCFDRRNLPDHIWFTTVNPASFGASISFSTTLIVFIHMIGWYPNRNCRSTASRQMNAFAKLVDARLSVVVCANLVVDVDSKEQGHQSARTNSQHITPIRFPHTAPSDCLRKMQYVYYFGCKKSVYKHLQPDDICVFVSLNDDKVEARRICVWLESDYEASGTFRRYLTKQLLAKMSVSNLKQLLNAFHFACGQNIVGVGQKLAVKIVTTSAGVNEAHDWFCEAVLLVSIAFGAQNFASTSNSNNHQERFHTELHQIKQVAHYKRQRTPHVRSVIMLTYNKCEEPSAQGLSCSYEEASSRESRWKVPNALFRKIRALSFSSFEFSKGSQHYFDADDHNHKFTNGKVQVMDLQLLVVFIRHNTDQRGLFGAPLAYEPHDLTSVTCGRGRATFPGNHNYLGYLREFALLKGHTQEEGKYRRSKSGGSSKQYMDSESEEKRLQRTSLPDTVVGNIYSINMAIVVA</sequence>